<evidence type="ECO:0000256" key="5">
    <source>
        <dbReference type="ARBA" id="ARBA00022500"/>
    </source>
</evidence>
<keyword evidence="9 10" id="KW-0472">Membrane</keyword>
<keyword evidence="7 10" id="KW-0283">Flagellar rotation</keyword>
<dbReference type="GeneID" id="79866194"/>
<keyword evidence="4 10" id="KW-1003">Cell membrane</keyword>
<evidence type="ECO:0000313" key="11">
    <source>
        <dbReference type="EMBL" id="MDH5161200.1"/>
    </source>
</evidence>
<reference evidence="12 13" key="1">
    <citation type="submission" date="2017-01" db="EMBL/GenBank/DDBJ databases">
        <title>Draft genome sequence of Bacillus oleronius.</title>
        <authorList>
            <person name="Allam M."/>
        </authorList>
    </citation>
    <scope>NUCLEOTIDE SEQUENCE [LARGE SCALE GENOMIC DNA]</scope>
    <source>
        <strain evidence="12 13">DSM 9356</strain>
    </source>
</reference>
<comment type="function">
    <text evidence="1 10">Controls the rotational direction of flagella during chemotaxis.</text>
</comment>
<evidence type="ECO:0000256" key="10">
    <source>
        <dbReference type="RuleBase" id="RU364125"/>
    </source>
</evidence>
<keyword evidence="12" id="KW-0969">Cilium</keyword>
<sequence length="141" mass="15849">MKNKMLATMITLILVILLAGAIAIIVIYKMDHTSANNGPSIDKVVESSVDVPEITTNLKNNNFIKIALKIETDSKKAKKELEKRDFQVKDAVIDELSETSSEDLDSKEGKQKFLNNLKKTVDQYMQNGKIVKIYITSYVVQ</sequence>
<keyword evidence="12" id="KW-0966">Cell projection</keyword>
<organism evidence="12 13">
    <name type="scientific">Heyndrickxia oleronia</name>
    <dbReference type="NCBI Taxonomy" id="38875"/>
    <lineage>
        <taxon>Bacteria</taxon>
        <taxon>Bacillati</taxon>
        <taxon>Bacillota</taxon>
        <taxon>Bacilli</taxon>
        <taxon>Bacillales</taxon>
        <taxon>Bacillaceae</taxon>
        <taxon>Heyndrickxia</taxon>
    </lineage>
</organism>
<comment type="subcellular location">
    <subcellularLocation>
        <location evidence="2">Cell membrane</location>
        <topology evidence="2">Single-pass membrane protein</topology>
    </subcellularLocation>
</comment>
<evidence type="ECO:0000313" key="13">
    <source>
        <dbReference type="Proteomes" id="UP000189761"/>
    </source>
</evidence>
<dbReference type="PANTHER" id="PTHR35091:SF2">
    <property type="entry name" value="FLAGELLAR PROTEIN FLIL"/>
    <property type="match status" value="1"/>
</dbReference>
<dbReference type="InterPro" id="IPR005503">
    <property type="entry name" value="FliL"/>
</dbReference>
<keyword evidence="5 10" id="KW-0145">Chemotaxis</keyword>
<dbReference type="AlphaFoldDB" id="A0A8E2I5N5"/>
<keyword evidence="12" id="KW-0282">Flagellum</keyword>
<dbReference type="PANTHER" id="PTHR35091">
    <property type="entry name" value="FLAGELLAR PROTEIN FLIL"/>
    <property type="match status" value="1"/>
</dbReference>
<dbReference type="GO" id="GO:0071978">
    <property type="term" value="P:bacterial-type flagellum-dependent swarming motility"/>
    <property type="evidence" value="ECO:0007669"/>
    <property type="project" value="TreeGrafter"/>
</dbReference>
<dbReference type="GO" id="GO:0009425">
    <property type="term" value="C:bacterial-type flagellum basal body"/>
    <property type="evidence" value="ECO:0007669"/>
    <property type="project" value="InterPro"/>
</dbReference>
<comment type="similarity">
    <text evidence="3 10">Belongs to the FliL family.</text>
</comment>
<protein>
    <recommendedName>
        <fullName evidence="10">Flagellar protein FliL</fullName>
    </recommendedName>
</protein>
<dbReference type="NCBIfam" id="NF005826">
    <property type="entry name" value="PRK07718.1"/>
    <property type="match status" value="1"/>
</dbReference>
<evidence type="ECO:0000256" key="1">
    <source>
        <dbReference type="ARBA" id="ARBA00002254"/>
    </source>
</evidence>
<gene>
    <name evidence="11" type="primary">fliL</name>
    <name evidence="12" type="ORF">BWZ43_17115</name>
    <name evidence="11" type="ORF">P5X88_09635</name>
</gene>
<dbReference type="GO" id="GO:0006935">
    <property type="term" value="P:chemotaxis"/>
    <property type="evidence" value="ECO:0007669"/>
    <property type="project" value="UniProtKB-KW"/>
</dbReference>
<dbReference type="Proteomes" id="UP000189761">
    <property type="component" value="Unassembled WGS sequence"/>
</dbReference>
<dbReference type="Pfam" id="PF03748">
    <property type="entry name" value="FliL"/>
    <property type="match status" value="1"/>
</dbReference>
<keyword evidence="13" id="KW-1185">Reference proteome</keyword>
<evidence type="ECO:0000256" key="3">
    <source>
        <dbReference type="ARBA" id="ARBA00008281"/>
    </source>
</evidence>
<evidence type="ECO:0000313" key="12">
    <source>
        <dbReference type="EMBL" id="OOP67181.1"/>
    </source>
</evidence>
<evidence type="ECO:0000256" key="8">
    <source>
        <dbReference type="ARBA" id="ARBA00022989"/>
    </source>
</evidence>
<accession>A0A8E2I5N5</accession>
<name>A0A8E2I5N5_9BACI</name>
<evidence type="ECO:0000256" key="4">
    <source>
        <dbReference type="ARBA" id="ARBA00022475"/>
    </source>
</evidence>
<comment type="caution">
    <text evidence="12">The sequence shown here is derived from an EMBL/GenBank/DDBJ whole genome shotgun (WGS) entry which is preliminary data.</text>
</comment>
<reference evidence="11" key="2">
    <citation type="submission" date="2023-03" db="EMBL/GenBank/DDBJ databases">
        <title>Bacterial isolates from washroom surfaces on a university campus.</title>
        <authorList>
            <person name="Holman D.B."/>
            <person name="Gzyl K.E."/>
            <person name="Taheri A.E."/>
        </authorList>
    </citation>
    <scope>NUCLEOTIDE SEQUENCE</scope>
    <source>
        <strain evidence="11">RD03</strain>
    </source>
</reference>
<dbReference type="GO" id="GO:0005886">
    <property type="term" value="C:plasma membrane"/>
    <property type="evidence" value="ECO:0007669"/>
    <property type="project" value="UniProtKB-SubCell"/>
</dbReference>
<dbReference type="EMBL" id="MTLA01000221">
    <property type="protein sequence ID" value="OOP67181.1"/>
    <property type="molecule type" value="Genomic_DNA"/>
</dbReference>
<dbReference type="RefSeq" id="WP_078110790.1">
    <property type="nucleotide sequence ID" value="NZ_BOQX01000001.1"/>
</dbReference>
<evidence type="ECO:0000256" key="9">
    <source>
        <dbReference type="ARBA" id="ARBA00023136"/>
    </source>
</evidence>
<dbReference type="EMBL" id="JAROYP010000004">
    <property type="protein sequence ID" value="MDH5161200.1"/>
    <property type="molecule type" value="Genomic_DNA"/>
</dbReference>
<keyword evidence="8" id="KW-1133">Transmembrane helix</keyword>
<evidence type="ECO:0000256" key="7">
    <source>
        <dbReference type="ARBA" id="ARBA00022779"/>
    </source>
</evidence>
<dbReference type="Proteomes" id="UP001159179">
    <property type="component" value="Unassembled WGS sequence"/>
</dbReference>
<proteinExistence type="inferred from homology"/>
<evidence type="ECO:0000256" key="2">
    <source>
        <dbReference type="ARBA" id="ARBA00004162"/>
    </source>
</evidence>
<keyword evidence="6" id="KW-0812">Transmembrane</keyword>
<evidence type="ECO:0000256" key="6">
    <source>
        <dbReference type="ARBA" id="ARBA00022692"/>
    </source>
</evidence>